<protein>
    <submittedName>
        <fullName evidence="2">YHS domain-containing (Seleno)protein</fullName>
    </submittedName>
</protein>
<dbReference type="AlphaFoldDB" id="A0AAU7JBR1"/>
<organism evidence="2">
    <name type="scientific">Alsobacter sp. KACC 23698</name>
    <dbReference type="NCBI Taxonomy" id="3149229"/>
    <lineage>
        <taxon>Bacteria</taxon>
        <taxon>Pseudomonadati</taxon>
        <taxon>Pseudomonadota</taxon>
        <taxon>Alphaproteobacteria</taxon>
        <taxon>Hyphomicrobiales</taxon>
        <taxon>Alsobacteraceae</taxon>
        <taxon>Alsobacter</taxon>
    </lineage>
</organism>
<dbReference type="RefSeq" id="WP_406854596.1">
    <property type="nucleotide sequence ID" value="NZ_CP157484.1"/>
</dbReference>
<feature type="chain" id="PRO_5043783940" evidence="1">
    <location>
        <begin position="27"/>
        <end position="160"/>
    </location>
</feature>
<evidence type="ECO:0000256" key="1">
    <source>
        <dbReference type="SAM" id="SignalP"/>
    </source>
</evidence>
<reference evidence="2" key="1">
    <citation type="submission" date="2024-05" db="EMBL/GenBank/DDBJ databases">
        <authorList>
            <person name="Kim S."/>
            <person name="Heo J."/>
            <person name="Choi H."/>
            <person name="Choi Y."/>
            <person name="Kwon S.-W."/>
            <person name="Kim Y."/>
        </authorList>
    </citation>
    <scope>NUCLEOTIDE SEQUENCE</scope>
    <source>
        <strain evidence="2">KACC 23698</strain>
    </source>
</reference>
<evidence type="ECO:0000313" key="2">
    <source>
        <dbReference type="EMBL" id="XBO37770.1"/>
    </source>
</evidence>
<proteinExistence type="predicted"/>
<name>A0AAU7JBR1_9HYPH</name>
<feature type="signal peptide" evidence="1">
    <location>
        <begin position="1"/>
        <end position="26"/>
    </location>
</feature>
<dbReference type="EMBL" id="CP157484">
    <property type="protein sequence ID" value="XBO37770.1"/>
    <property type="molecule type" value="Genomic_DNA"/>
</dbReference>
<accession>A0AAU7JBR1</accession>
<gene>
    <name evidence="2" type="ORF">ABEG18_18880</name>
</gene>
<sequence length="160" mass="17410">MTQTRPFRAAILVLALAVGWAAPARAAEYRLTTQRVLADPLSGIALYGYDPVAYFVDGAARPGAQAFELDWGGATWRFASQANREEFLRSPETFAPAYGGYDADSVARGFAVASDPTVYKVEDDRLFLFRSEEARVRFAQEGGAAAADKAWPQVLKEIGP</sequence>
<dbReference type="NCBIfam" id="NF041384">
    <property type="entry name" value="YHS_seleno_dom"/>
    <property type="match status" value="1"/>
</dbReference>
<keyword evidence="1" id="KW-0732">Signal</keyword>